<feature type="region of interest" description="Disordered" evidence="9">
    <location>
        <begin position="957"/>
        <end position="1037"/>
    </location>
</feature>
<keyword evidence="6 10" id="KW-1133">Transmembrane helix</keyword>
<feature type="transmembrane region" description="Helical" evidence="10">
    <location>
        <begin position="541"/>
        <end position="560"/>
    </location>
</feature>
<evidence type="ECO:0000313" key="12">
    <source>
        <dbReference type="EMBL" id="KAF3446918.1"/>
    </source>
</evidence>
<dbReference type="GO" id="GO:0012505">
    <property type="term" value="C:endomembrane system"/>
    <property type="evidence" value="ECO:0007669"/>
    <property type="project" value="UniProtKB-SubCell"/>
</dbReference>
<feature type="compositionally biased region" description="Polar residues" evidence="9">
    <location>
        <begin position="1152"/>
        <end position="1166"/>
    </location>
</feature>
<evidence type="ECO:0000256" key="1">
    <source>
        <dbReference type="ARBA" id="ARBA00004127"/>
    </source>
</evidence>
<dbReference type="EMBL" id="VOIH02000005">
    <property type="protein sequence ID" value="KAF3446918.1"/>
    <property type="molecule type" value="Genomic_DNA"/>
</dbReference>
<name>A0A8K0MIH5_9ROSA</name>
<feature type="compositionally biased region" description="Polar residues" evidence="9">
    <location>
        <begin position="449"/>
        <end position="469"/>
    </location>
</feature>
<feature type="region of interest" description="Disordered" evidence="9">
    <location>
        <begin position="403"/>
        <end position="492"/>
    </location>
</feature>
<feature type="compositionally biased region" description="Pro residues" evidence="9">
    <location>
        <begin position="479"/>
        <end position="492"/>
    </location>
</feature>
<evidence type="ECO:0000256" key="4">
    <source>
        <dbReference type="ARBA" id="ARBA00022692"/>
    </source>
</evidence>
<dbReference type="OrthoDB" id="9909019at2759"/>
<dbReference type="GO" id="GO:0016409">
    <property type="term" value="F:palmitoyltransferase activity"/>
    <property type="evidence" value="ECO:0007669"/>
    <property type="project" value="InterPro"/>
</dbReference>
<feature type="domain" description="Palmitoyltransferase DHHC" evidence="11">
    <location>
        <begin position="679"/>
        <end position="813"/>
    </location>
</feature>
<comment type="subcellular location">
    <subcellularLocation>
        <location evidence="1">Endomembrane system</location>
        <topology evidence="1">Multi-pass membrane protein</topology>
    </subcellularLocation>
</comment>
<evidence type="ECO:0000313" key="13">
    <source>
        <dbReference type="Proteomes" id="UP000796880"/>
    </source>
</evidence>
<feature type="region of interest" description="Disordered" evidence="9">
    <location>
        <begin position="1113"/>
        <end position="1166"/>
    </location>
</feature>
<keyword evidence="7 10" id="KW-0472">Membrane</keyword>
<feature type="compositionally biased region" description="Basic and acidic residues" evidence="9">
    <location>
        <begin position="984"/>
        <end position="993"/>
    </location>
</feature>
<feature type="compositionally biased region" description="Polar residues" evidence="9">
    <location>
        <begin position="967"/>
        <end position="980"/>
    </location>
</feature>
<feature type="transmembrane region" description="Helical" evidence="10">
    <location>
        <begin position="722"/>
        <end position="748"/>
    </location>
</feature>
<protein>
    <recommendedName>
        <fullName evidence="11">Palmitoyltransferase DHHC domain-containing protein</fullName>
    </recommendedName>
</protein>
<feature type="compositionally biased region" description="Low complexity" evidence="9">
    <location>
        <begin position="994"/>
        <end position="1005"/>
    </location>
</feature>
<dbReference type="GO" id="GO:0006952">
    <property type="term" value="P:defense response"/>
    <property type="evidence" value="ECO:0007669"/>
    <property type="project" value="UniProtKB-KW"/>
</dbReference>
<feature type="compositionally biased region" description="Polar residues" evidence="9">
    <location>
        <begin position="1119"/>
        <end position="1144"/>
    </location>
</feature>
<dbReference type="AlphaFoldDB" id="A0A8K0MIH5"/>
<feature type="transmembrane region" description="Helical" evidence="10">
    <location>
        <begin position="572"/>
        <end position="590"/>
    </location>
</feature>
<reference evidence="12" key="1">
    <citation type="submission" date="2020-03" db="EMBL/GenBank/DDBJ databases">
        <title>A high-quality chromosome-level genome assembly of a woody plant with both climbing and erect habits, Rhamnella rubrinervis.</title>
        <authorList>
            <person name="Lu Z."/>
            <person name="Yang Y."/>
            <person name="Zhu X."/>
            <person name="Sun Y."/>
        </authorList>
    </citation>
    <scope>NUCLEOTIDE SEQUENCE</scope>
    <source>
        <strain evidence="12">BYM</strain>
        <tissue evidence="12">Leaf</tissue>
    </source>
</reference>
<evidence type="ECO:0000256" key="6">
    <source>
        <dbReference type="ARBA" id="ARBA00022989"/>
    </source>
</evidence>
<dbReference type="Proteomes" id="UP000796880">
    <property type="component" value="Unassembled WGS sequence"/>
</dbReference>
<feature type="transmembrane region" description="Helical" evidence="10">
    <location>
        <begin position="774"/>
        <end position="798"/>
    </location>
</feature>
<keyword evidence="5" id="KW-0611">Plant defense</keyword>
<proteinExistence type="inferred from homology"/>
<feature type="transmembrane region" description="Helical" evidence="10">
    <location>
        <begin position="281"/>
        <end position="302"/>
    </location>
</feature>
<dbReference type="PROSITE" id="PS50216">
    <property type="entry name" value="DHHC"/>
    <property type="match status" value="1"/>
</dbReference>
<comment type="caution">
    <text evidence="12">The sequence shown here is derived from an EMBL/GenBank/DDBJ whole genome shotgun (WGS) entry which is preliminary data.</text>
</comment>
<dbReference type="InterPro" id="IPR001594">
    <property type="entry name" value="Palmitoyltrfase_DHHC"/>
</dbReference>
<evidence type="ECO:0000256" key="5">
    <source>
        <dbReference type="ARBA" id="ARBA00022821"/>
    </source>
</evidence>
<evidence type="ECO:0000256" key="2">
    <source>
        <dbReference type="ARBA" id="ARBA00006574"/>
    </source>
</evidence>
<evidence type="ECO:0000256" key="9">
    <source>
        <dbReference type="SAM" id="MobiDB-lite"/>
    </source>
</evidence>
<feature type="transmembrane region" description="Helical" evidence="10">
    <location>
        <begin position="61"/>
        <end position="80"/>
    </location>
</feature>
<dbReference type="GO" id="GO:0016020">
    <property type="term" value="C:membrane"/>
    <property type="evidence" value="ECO:0007669"/>
    <property type="project" value="InterPro"/>
</dbReference>
<feature type="region of interest" description="Disordered" evidence="9">
    <location>
        <begin position="821"/>
        <end position="845"/>
    </location>
</feature>
<keyword evidence="4 10" id="KW-0812">Transmembrane</keyword>
<gene>
    <name evidence="12" type="ORF">FNV43_RR12098</name>
</gene>
<comment type="similarity">
    <text evidence="2">Belongs to the MLO family.</text>
</comment>
<evidence type="ECO:0000256" key="8">
    <source>
        <dbReference type="ARBA" id="ARBA00023265"/>
    </source>
</evidence>
<evidence type="ECO:0000256" key="7">
    <source>
        <dbReference type="ARBA" id="ARBA00023136"/>
    </source>
</evidence>
<dbReference type="PANTHER" id="PTHR31942">
    <property type="entry name" value="MLO-LIKE PROTEIN 1"/>
    <property type="match status" value="1"/>
</dbReference>
<feature type="transmembrane region" description="Helical" evidence="10">
    <location>
        <begin position="308"/>
        <end position="329"/>
    </location>
</feature>
<feature type="transmembrane region" description="Helical" evidence="10">
    <location>
        <begin position="17"/>
        <end position="40"/>
    </location>
</feature>
<evidence type="ECO:0000256" key="10">
    <source>
        <dbReference type="SAM" id="Phobius"/>
    </source>
</evidence>
<accession>A0A8K0MIH5</accession>
<feature type="transmembrane region" description="Helical" evidence="10">
    <location>
        <begin position="157"/>
        <end position="179"/>
    </location>
</feature>
<evidence type="ECO:0000256" key="3">
    <source>
        <dbReference type="ARBA" id="ARBA00008574"/>
    </source>
</evidence>
<feature type="region of interest" description="Disordered" evidence="9">
    <location>
        <begin position="881"/>
        <end position="906"/>
    </location>
</feature>
<evidence type="ECO:0000259" key="11">
    <source>
        <dbReference type="Pfam" id="PF01529"/>
    </source>
</evidence>
<dbReference type="InterPro" id="IPR004326">
    <property type="entry name" value="Mlo"/>
</dbReference>
<dbReference type="Pfam" id="PF01529">
    <property type="entry name" value="DHHC"/>
    <property type="match status" value="1"/>
</dbReference>
<dbReference type="PANTHER" id="PTHR31942:SF82">
    <property type="entry name" value="MLO PROTEIN HOMOLOG 1"/>
    <property type="match status" value="1"/>
</dbReference>
<feature type="compositionally biased region" description="Polar residues" evidence="9">
    <location>
        <begin position="834"/>
        <end position="845"/>
    </location>
</feature>
<dbReference type="Pfam" id="PF03094">
    <property type="entry name" value="Mlo"/>
    <property type="match status" value="1"/>
</dbReference>
<organism evidence="12 13">
    <name type="scientific">Rhamnella rubrinervis</name>
    <dbReference type="NCBI Taxonomy" id="2594499"/>
    <lineage>
        <taxon>Eukaryota</taxon>
        <taxon>Viridiplantae</taxon>
        <taxon>Streptophyta</taxon>
        <taxon>Embryophyta</taxon>
        <taxon>Tracheophyta</taxon>
        <taxon>Spermatophyta</taxon>
        <taxon>Magnoliopsida</taxon>
        <taxon>eudicotyledons</taxon>
        <taxon>Gunneridae</taxon>
        <taxon>Pentapetalae</taxon>
        <taxon>rosids</taxon>
        <taxon>fabids</taxon>
        <taxon>Rosales</taxon>
        <taxon>Rhamnaceae</taxon>
        <taxon>rhamnoid group</taxon>
        <taxon>Rhamneae</taxon>
        <taxon>Rhamnella</taxon>
    </lineage>
</organism>
<keyword evidence="8" id="KW-0568">Pathogenesis-related protein</keyword>
<sequence>MATGPPGERTLKDTPTWAVAVVCVVFIIVSLLIEHGIHSLSKWFHRRHKKAMSEALEKIKAELMLLGFISLLLTVGTKYITKICIPTKVGDIMLPCKFEEEEDDGNGNGGGGDNRRKLLSFAEDVIWRRVLADAKKEDYCSKYGKVPLITYSGLHQLHIFIFVLAVFHILYSVITIALAKAKMKKWKAWESETSSLEYQFTNDPARFRFTRQTSFVRRHSGLSTTPGIRWIVAFFRQFIYSVTKVDYLTMRQGFINAHFAPNSKFDFHKYIKRSMEDDFKVVVGVSIPLWIFAVIFLLLNVYKWYTLTWLSFAPLVILLVVGTKLELIIMEMAQEIQDRTTVVKGAVVVEPSNKYFWFNRPEWILFLIHFTLFQMGSHMKKAIFEEQTAKALKNWQKAAKERKKLRIKTRGSSGGGGDVSVNSGFMSGENTPSHGTSPLHLLHNHKYRSNQSDLESAHNSPARSYQSDTDLSDIEQDHPSPPPTTTPSLPIPVPIHHHHHHQFILRNDHHEPHSDGSGHYRAWSLFLVMARRHGWELPAHTFQVVAITVFFLLSVAYYAFFAPFLGKDIYEYAAIGVYSFFALAVFVLYVRCTAIDPADPGILIEADKMSAYKSHNDTDVPGNASSIEDPNKMELDNGGISYRHGSSLCSKLSGFFCGFLVREDCCKDDLLQLQSGEDALFCTLCNAEVRKFSKHCRSCDKCVDGFDHHCRWLNNCVGRKNYITFVCLMGASLVWLIVECGVGIAVLVRCFVDKKGMNNQIADKLGAGFSQPPFATVVAICTAISFLATVPLGELFFFHMILIRKGITTYEYVVAMRTQSEPPGPSLDGGDHQSLPSSPTSSAVTAISGRSSLGMSLQYKGAWCTPPRIFVDHQDEIIPHLEPGRLPSTVDPDAVQLPDKGKKSQRPVRISAWKLAKLDSNEAMKAATKARASSSVLRPIGSRHQAYDADYLSASSISGSSPISTARAGTSRLSPKSSYPPSRASREDTEASHHSVSSFSSPRVSILAPSPLEKTTSNRDHYNPIYHSSTDPSKTSEKLIKGNENVAAAQMPMRKNNFSAAENTRSSVFWDQEAGRFVSSSSSRVAGSSSQASGAELLYTGQSIFFGGPVVNEQPVRGTRNSRSETSGLVRGSTYQQGRSQTGGQLPVFTPSDYQRNQFSSRLFRE</sequence>
<keyword evidence="13" id="KW-1185">Reference proteome</keyword>
<comment type="similarity">
    <text evidence="3">Belongs to the DHHC palmitoyltransferase family.</text>
</comment>